<dbReference type="SUPFAM" id="SSF48695">
    <property type="entry name" value="Multiheme cytochromes"/>
    <property type="match status" value="1"/>
</dbReference>
<feature type="signal peptide" evidence="1">
    <location>
        <begin position="1"/>
        <end position="28"/>
    </location>
</feature>
<dbReference type="AlphaFoldDB" id="A0A0F7JZH6"/>
<evidence type="ECO:0000313" key="4">
    <source>
        <dbReference type="Proteomes" id="UP000034410"/>
    </source>
</evidence>
<dbReference type="KEGG" id="seds:AAY24_08410"/>
<dbReference type="InterPro" id="IPR023155">
    <property type="entry name" value="Cyt_c-552/4"/>
</dbReference>
<evidence type="ECO:0000256" key="1">
    <source>
        <dbReference type="SAM" id="SignalP"/>
    </source>
</evidence>
<keyword evidence="4" id="KW-1185">Reference proteome</keyword>
<dbReference type="Proteomes" id="UP000034410">
    <property type="component" value="Chromosome"/>
</dbReference>
<gene>
    <name evidence="3" type="ORF">AAY24_08410</name>
</gene>
<name>A0A0F7JZH6_9GAMM</name>
<feature type="chain" id="PRO_5002517734" description="Cytochrome c-552/4 domain-containing protein" evidence="1">
    <location>
        <begin position="29"/>
        <end position="247"/>
    </location>
</feature>
<dbReference type="InterPro" id="IPR036280">
    <property type="entry name" value="Multihaem_cyt_sf"/>
</dbReference>
<dbReference type="Pfam" id="PF13435">
    <property type="entry name" value="Cytochrome_C554"/>
    <property type="match status" value="1"/>
</dbReference>
<keyword evidence="1" id="KW-0732">Signal</keyword>
<protein>
    <recommendedName>
        <fullName evidence="2">Cytochrome c-552/4 domain-containing protein</fullName>
    </recommendedName>
</protein>
<dbReference type="EMBL" id="CP011412">
    <property type="protein sequence ID" value="AKH20370.1"/>
    <property type="molecule type" value="Genomic_DNA"/>
</dbReference>
<organism evidence="3 4">
    <name type="scientific">Sedimenticola thiotaurini</name>
    <dbReference type="NCBI Taxonomy" id="1543721"/>
    <lineage>
        <taxon>Bacteria</taxon>
        <taxon>Pseudomonadati</taxon>
        <taxon>Pseudomonadota</taxon>
        <taxon>Gammaproteobacteria</taxon>
        <taxon>Chromatiales</taxon>
        <taxon>Sedimenticolaceae</taxon>
        <taxon>Sedimenticola</taxon>
    </lineage>
</organism>
<accession>A0A0F7JZH6</accession>
<feature type="domain" description="Cytochrome c-552/4" evidence="2">
    <location>
        <begin position="40"/>
        <end position="126"/>
    </location>
</feature>
<sequence length="247" mass="26810">MSIGIHRSLLITSTVLIGLVAFSGTVSAAGASATYEGKEVCIKCHDLQGETFEETVHAKAYESLKPNVKSEAKKLAMLDPAKDYTKDHNCIGCHTTGYGEPGGYSEDLPAGLKKSLQGVTCESCHGAGSQFRELHGEAENTLRREGEYTDRSVLIAAGQNYDYEAKCAACHLNYEGSGFAATHPPYTPFTPALGDKYKFDYLESVLHGENSDVKPIHEHFKLIGVFNGEAPAIREELQENAIDPDSY</sequence>
<dbReference type="RefSeq" id="WP_046859305.1">
    <property type="nucleotide sequence ID" value="NZ_CP011412.1"/>
</dbReference>
<dbReference type="Gene3D" id="1.10.1130.10">
    <property type="entry name" value="Flavocytochrome C3, Chain A"/>
    <property type="match status" value="1"/>
</dbReference>
<evidence type="ECO:0000313" key="3">
    <source>
        <dbReference type="EMBL" id="AKH20370.1"/>
    </source>
</evidence>
<evidence type="ECO:0000259" key="2">
    <source>
        <dbReference type="Pfam" id="PF13435"/>
    </source>
</evidence>
<reference evidence="3 4" key="1">
    <citation type="journal article" date="2015" name="Genome Announc.">
        <title>Complete Genome Sequence of Sedimenticola thiotaurini Strain SIP-G1, a Polyphosphate- and Polyhydroxyalkanoate-Accumulating Sulfur-Oxidizing Gammaproteobacterium Isolated from Salt Marsh Sediments.</title>
        <authorList>
            <person name="Flood B.E."/>
            <person name="Jones D.S."/>
            <person name="Bailey J.V."/>
        </authorList>
    </citation>
    <scope>NUCLEOTIDE SEQUENCE [LARGE SCALE GENOMIC DNA]</scope>
    <source>
        <strain evidence="3 4">SIP-G1</strain>
    </source>
</reference>
<proteinExistence type="predicted"/>